<keyword evidence="1" id="KW-0732">Signal</keyword>
<dbReference type="PANTHER" id="PTHR30570">
    <property type="entry name" value="PERIPLASMIC PHOSPHATE BINDING COMPONENT OF PHOSPHATE ABC TRANSPORTER"/>
    <property type="match status" value="1"/>
</dbReference>
<dbReference type="SUPFAM" id="SSF53850">
    <property type="entry name" value="Periplasmic binding protein-like II"/>
    <property type="match status" value="1"/>
</dbReference>
<evidence type="ECO:0000313" key="5">
    <source>
        <dbReference type="Proteomes" id="UP000324831"/>
    </source>
</evidence>
<feature type="domain" description="PBP" evidence="3">
    <location>
        <begin position="33"/>
        <end position="148"/>
    </location>
</feature>
<dbReference type="Gene3D" id="3.40.190.10">
    <property type="entry name" value="Periplasmic binding protein-like II"/>
    <property type="match status" value="1"/>
</dbReference>
<name>A0A478FPE2_9MOLU</name>
<protein>
    <submittedName>
        <fullName evidence="4">PBP superfamily domain protein</fullName>
    </submittedName>
</protein>
<evidence type="ECO:0000256" key="1">
    <source>
        <dbReference type="ARBA" id="ARBA00022729"/>
    </source>
</evidence>
<evidence type="ECO:0000256" key="2">
    <source>
        <dbReference type="SAM" id="MobiDB-lite"/>
    </source>
</evidence>
<dbReference type="EMBL" id="BIMN01000001">
    <property type="protein sequence ID" value="GCE63221.1"/>
    <property type="molecule type" value="Genomic_DNA"/>
</dbReference>
<comment type="caution">
    <text evidence="4">The sequence shown here is derived from an EMBL/GenBank/DDBJ whole genome shotgun (WGS) entry which is preliminary data.</text>
</comment>
<dbReference type="Proteomes" id="UP000324831">
    <property type="component" value="Unassembled WGS sequence"/>
</dbReference>
<proteinExistence type="predicted"/>
<dbReference type="AlphaFoldDB" id="A0A478FPE2"/>
<accession>A0A478FPE2</accession>
<feature type="compositionally biased region" description="Polar residues" evidence="2">
    <location>
        <begin position="358"/>
        <end position="370"/>
    </location>
</feature>
<dbReference type="InterPro" id="IPR050811">
    <property type="entry name" value="Phosphate_ABC_transporter"/>
</dbReference>
<sequence length="386" mass="43340">MLVSKVVVLTGGVGSLSVWSIYSASAEDANIVVFNFEGSSSMKPIMEFLMSKYQEENKNKREIISFNISSVGSNAGLKKILSGDSSFALVSHDISKLPQDEKYKNKWKSRKLKTITLAKEAMVLIYKPPKGCDKEIVVSSENISKIYSVLSGYSYETQNLTFKSLINENDESGKCDSFIFPWVKSTGPIKSGTAKAFVDNPLLSDFCKSKDNGNKDKCEAWVKNVKSSYGKDFRLNYVPEPTRLHWDNFKSNLQVGAITYLPSHFVFLNWDEISKEGLKIAKYKPNGTDIALTSENFESQINNYTWNRTFNLVYSIDDLNKGKNKELLTSLLTNACLLKDLKIGTFKYSVKKSVEKINGSSSSTECNSDAQEVDLEKQDETEEKVK</sequence>
<dbReference type="Pfam" id="PF12849">
    <property type="entry name" value="PBP_like_2"/>
    <property type="match status" value="1"/>
</dbReference>
<feature type="region of interest" description="Disordered" evidence="2">
    <location>
        <begin position="358"/>
        <end position="386"/>
    </location>
</feature>
<dbReference type="RefSeq" id="WP_216082821.1">
    <property type="nucleotide sequence ID" value="NZ_CACTIB010000008.1"/>
</dbReference>
<feature type="compositionally biased region" description="Basic and acidic residues" evidence="2">
    <location>
        <begin position="374"/>
        <end position="386"/>
    </location>
</feature>
<dbReference type="PANTHER" id="PTHR30570:SF1">
    <property type="entry name" value="PHOSPHATE-BINDING PROTEIN PSTS"/>
    <property type="match status" value="1"/>
</dbReference>
<evidence type="ECO:0000313" key="4">
    <source>
        <dbReference type="EMBL" id="GCE63221.1"/>
    </source>
</evidence>
<gene>
    <name evidence="4" type="ORF">MHSWG343_02060</name>
</gene>
<organism evidence="4 5">
    <name type="scientific">Candidatus Mycoplasma haematohominis</name>
    <dbReference type="NCBI Taxonomy" id="1494318"/>
    <lineage>
        <taxon>Bacteria</taxon>
        <taxon>Bacillati</taxon>
        <taxon>Mycoplasmatota</taxon>
        <taxon>Mollicutes</taxon>
        <taxon>Mycoplasmataceae</taxon>
        <taxon>Mycoplasma</taxon>
    </lineage>
</organism>
<reference evidence="4 5" key="1">
    <citation type="submission" date="2019-01" db="EMBL/GenBank/DDBJ databases">
        <title>Draft genome sequences of Candidatus Mycoplasma haemohominis SWG34-3 identified from a patient with pyrexia, anemia and liver dysfunction.</title>
        <authorList>
            <person name="Sekizuka T."/>
            <person name="Hattori N."/>
            <person name="Katano H."/>
            <person name="Takuma T."/>
            <person name="Ito T."/>
            <person name="Arai N."/>
            <person name="Yanai R."/>
            <person name="Ishii S."/>
            <person name="Miura Y."/>
            <person name="Tokunaga T."/>
            <person name="Watanabe H."/>
            <person name="Nomura N."/>
            <person name="Eguchi J."/>
            <person name="Arai T."/>
            <person name="Hasegawa H."/>
            <person name="Nakamaki T."/>
            <person name="Wakita T."/>
            <person name="Niki Y."/>
            <person name="Kuroda M."/>
        </authorList>
    </citation>
    <scope>NUCLEOTIDE SEQUENCE [LARGE SCALE GENOMIC DNA]</scope>
    <source>
        <strain evidence="4">SWG34-3</strain>
    </source>
</reference>
<dbReference type="InterPro" id="IPR024370">
    <property type="entry name" value="PBP_domain"/>
</dbReference>
<evidence type="ECO:0000259" key="3">
    <source>
        <dbReference type="Pfam" id="PF12849"/>
    </source>
</evidence>